<organism evidence="1 2">
    <name type="scientific">Elliptochloris bilobata</name>
    <dbReference type="NCBI Taxonomy" id="381761"/>
    <lineage>
        <taxon>Eukaryota</taxon>
        <taxon>Viridiplantae</taxon>
        <taxon>Chlorophyta</taxon>
        <taxon>core chlorophytes</taxon>
        <taxon>Trebouxiophyceae</taxon>
        <taxon>Trebouxiophyceae incertae sedis</taxon>
        <taxon>Elliptochloris clade</taxon>
        <taxon>Elliptochloris</taxon>
    </lineage>
</organism>
<comment type="caution">
    <text evidence="1">The sequence shown here is derived from an EMBL/GenBank/DDBJ whole genome shotgun (WGS) entry which is preliminary data.</text>
</comment>
<accession>A0AAW1SDE9</accession>
<dbReference type="InterPro" id="IPR036188">
    <property type="entry name" value="FAD/NAD-bd_sf"/>
</dbReference>
<dbReference type="EMBL" id="JALJOU010000004">
    <property type="protein sequence ID" value="KAK9844002.1"/>
    <property type="molecule type" value="Genomic_DNA"/>
</dbReference>
<evidence type="ECO:0008006" key="3">
    <source>
        <dbReference type="Google" id="ProtNLM"/>
    </source>
</evidence>
<dbReference type="AlphaFoldDB" id="A0AAW1SDE9"/>
<keyword evidence="2" id="KW-1185">Reference proteome</keyword>
<sequence length="554" mass="59788">MEGLRRADKAWLELCNGPQREPPKVIHETSAPLPLCAKVYDAVILGGTLGIFHGAALALRGRRVAVVERGKLQGREQEWNISRSDMKVFVDMGLVSEAELEAAIVSEFNPVRMGFEGRVEVTTHDVLNCGVLPAMLIEAVKQRFLAAGGTLLEGLAFQEAAVHPEGVLVQLQPVRSGRVPTGAGGAGGEAAELQTVSDGGSSGETVALAAGVLVDAMGSFSPIARQARRGAKPDSVVLMVGCCASGLPPAPAADLLYAFTELDRARQLQYFFEAFPARDGLTTYMFAYTDPAPGRASLEEIFKDYLSLLPRYRGVDDLRGVELKRAFFGFVPNWYDSPLHPVTSRLMHVGDSAGNRSALSFAGFGAMARHLQRLTDGLECALDGGLVGRGALGLLQPRSPAISMTNAMQQTMGTRAHQDFAAQDFDDDIIVDYLASSFSAMRDMGPAVYRPFMQDYLQWSLLARIVAKQIASSPGKLLRMTLFLRSPAAGAAFVGNFFGIMVYDALYRLAGLVGPAHHFLLKPFPALLFRWDCLVDAFKYGSANDYVVENVSSS</sequence>
<name>A0AAW1SDE9_9CHLO</name>
<dbReference type="PANTHER" id="PTHR32098:SF5">
    <property type="entry name" value="LYCOPENE BETA_EPSILON CYCLASE PROTEIN"/>
    <property type="match status" value="1"/>
</dbReference>
<dbReference type="PANTHER" id="PTHR32098">
    <property type="entry name" value="LYCOPENE BETA/EPSILON CYCLASE PROTEIN"/>
    <property type="match status" value="1"/>
</dbReference>
<proteinExistence type="predicted"/>
<dbReference type="Proteomes" id="UP001445335">
    <property type="component" value="Unassembled WGS sequence"/>
</dbReference>
<dbReference type="SUPFAM" id="SSF51905">
    <property type="entry name" value="FAD/NAD(P)-binding domain"/>
    <property type="match status" value="1"/>
</dbReference>
<reference evidence="1 2" key="1">
    <citation type="journal article" date="2024" name="Nat. Commun.">
        <title>Phylogenomics reveals the evolutionary origins of lichenization in chlorophyte algae.</title>
        <authorList>
            <person name="Puginier C."/>
            <person name="Libourel C."/>
            <person name="Otte J."/>
            <person name="Skaloud P."/>
            <person name="Haon M."/>
            <person name="Grisel S."/>
            <person name="Petersen M."/>
            <person name="Berrin J.G."/>
            <person name="Delaux P.M."/>
            <person name="Dal Grande F."/>
            <person name="Keller J."/>
        </authorList>
    </citation>
    <scope>NUCLEOTIDE SEQUENCE [LARGE SCALE GENOMIC DNA]</scope>
    <source>
        <strain evidence="1 2">SAG 245.80</strain>
    </source>
</reference>
<gene>
    <name evidence="1" type="ORF">WJX81_001672</name>
</gene>
<evidence type="ECO:0000313" key="2">
    <source>
        <dbReference type="Proteomes" id="UP001445335"/>
    </source>
</evidence>
<protein>
    <recommendedName>
        <fullName evidence="3">Lycopene beta-cyclase</fullName>
    </recommendedName>
</protein>
<evidence type="ECO:0000313" key="1">
    <source>
        <dbReference type="EMBL" id="KAK9844002.1"/>
    </source>
</evidence>